<evidence type="ECO:0000313" key="4">
    <source>
        <dbReference type="EMBL" id="ROO00702.1"/>
    </source>
</evidence>
<keyword evidence="2" id="KW-0547">Nucleotide-binding</keyword>
<evidence type="ECO:0000256" key="2">
    <source>
        <dbReference type="PROSITE-ProRule" id="PRU00409"/>
    </source>
</evidence>
<dbReference type="EMBL" id="MOCA01000004">
    <property type="protein sequence ID" value="ROO00702.1"/>
    <property type="molecule type" value="Genomic_DNA"/>
</dbReference>
<protein>
    <submittedName>
        <fullName evidence="4">Glutaminyl transferase</fullName>
    </submittedName>
</protein>
<name>A0A423NR23_9PSED</name>
<dbReference type="Gene3D" id="3.30.470.20">
    <property type="entry name" value="ATP-grasp fold, B domain"/>
    <property type="match status" value="1"/>
</dbReference>
<evidence type="ECO:0000256" key="1">
    <source>
        <dbReference type="ARBA" id="ARBA00023211"/>
    </source>
</evidence>
<dbReference type="PROSITE" id="PS50975">
    <property type="entry name" value="ATP_GRASP"/>
    <property type="match status" value="1"/>
</dbReference>
<evidence type="ECO:0000259" key="3">
    <source>
        <dbReference type="PROSITE" id="PS50975"/>
    </source>
</evidence>
<accession>A0A423NR23</accession>
<dbReference type="RefSeq" id="WP_042610229.1">
    <property type="nucleotide sequence ID" value="NZ_CP087177.1"/>
</dbReference>
<dbReference type="InterPro" id="IPR013651">
    <property type="entry name" value="ATP-grasp_RimK-type"/>
</dbReference>
<dbReference type="GO" id="GO:0016740">
    <property type="term" value="F:transferase activity"/>
    <property type="evidence" value="ECO:0007669"/>
    <property type="project" value="UniProtKB-KW"/>
</dbReference>
<proteinExistence type="predicted"/>
<keyword evidence="4" id="KW-0808">Transferase</keyword>
<evidence type="ECO:0000313" key="5">
    <source>
        <dbReference type="Proteomes" id="UP000284207"/>
    </source>
</evidence>
<dbReference type="GO" id="GO:0005737">
    <property type="term" value="C:cytoplasm"/>
    <property type="evidence" value="ECO:0007669"/>
    <property type="project" value="TreeGrafter"/>
</dbReference>
<dbReference type="GO" id="GO:0046872">
    <property type="term" value="F:metal ion binding"/>
    <property type="evidence" value="ECO:0007669"/>
    <property type="project" value="InterPro"/>
</dbReference>
<dbReference type="Proteomes" id="UP000284207">
    <property type="component" value="Unassembled WGS sequence"/>
</dbReference>
<dbReference type="InterPro" id="IPR013815">
    <property type="entry name" value="ATP_grasp_subdomain_1"/>
</dbReference>
<reference evidence="4 5" key="1">
    <citation type="submission" date="2016-10" db="EMBL/GenBank/DDBJ databases">
        <title>Comparative genome analysis of multiple Pseudomonas spp. focuses on biocontrol and plant growth promoting traits.</title>
        <authorList>
            <person name="Tao X.-Y."/>
            <person name="Taylor C.G."/>
        </authorList>
    </citation>
    <scope>NUCLEOTIDE SEQUENCE [LARGE SCALE GENOMIC DNA]</scope>
    <source>
        <strain evidence="4 5">36B3</strain>
    </source>
</reference>
<sequence length="526" mass="59358">MSAVQANVNEVLDKTEHSTISLSEEPPSIKPSGSRLLILVERKDDWADYLPSESLMLAQDYLEHSDDFPHRTQVINLCRNYKYLGQGYYCSLLAEARGHKVFPSVRTVSELARKALYGVGLNDLERTLERALANHPYGETEAFTLSLYFGKASIEPLQEIGRQLFEAFPCPILLVEFRRGETWQIAGIKAGALHRLRDEQQHVFADALDAFNRRTWRQPASKRVARYDLAILHDPDEALPPSNPEALQRFIAAGEQLGIDVELIEKKDYARLAEFDALFIRETTRVDDHTYRFAKKAESEGLVVIDDPSSILRCTNKVYLADLLKRRGLGMPVTEILYKDRPQELENVGRRLGFPLVLKIPDGCFSRGVIKVTDAQALATAAQELFEHSVLLLAQEYCYTEYDWRVGVLNGEALYACRYFMSKGHWQIYNHKALPGEINGMCEAVPVEQAPPDVVQLAVQTAGLIGDGLYGVDLKQAGDRVLVIEVNDNPNLDAGIEDAVLGDELYRRVLQAFTQRLELKHRGQAW</sequence>
<dbReference type="GO" id="GO:0005524">
    <property type="term" value="F:ATP binding"/>
    <property type="evidence" value="ECO:0007669"/>
    <property type="project" value="UniProtKB-UniRule"/>
</dbReference>
<feature type="domain" description="ATP-grasp" evidence="3">
    <location>
        <begin position="321"/>
        <end position="514"/>
    </location>
</feature>
<dbReference type="PANTHER" id="PTHR21621">
    <property type="entry name" value="RIBOSOMAL PROTEIN S6 MODIFICATION PROTEIN"/>
    <property type="match status" value="1"/>
</dbReference>
<dbReference type="PANTHER" id="PTHR21621:SF0">
    <property type="entry name" value="BETA-CITRYLGLUTAMATE SYNTHASE B-RELATED"/>
    <property type="match status" value="1"/>
</dbReference>
<dbReference type="Pfam" id="PF14401">
    <property type="entry name" value="RLAN"/>
    <property type="match status" value="1"/>
</dbReference>
<dbReference type="InterPro" id="IPR011761">
    <property type="entry name" value="ATP-grasp"/>
</dbReference>
<dbReference type="GO" id="GO:0009432">
    <property type="term" value="P:SOS response"/>
    <property type="evidence" value="ECO:0007669"/>
    <property type="project" value="TreeGrafter"/>
</dbReference>
<dbReference type="InterPro" id="IPR025839">
    <property type="entry name" value="RLAN_dom"/>
</dbReference>
<gene>
    <name evidence="4" type="ORF">BK674_09045</name>
</gene>
<dbReference type="AlphaFoldDB" id="A0A423NR23"/>
<dbReference type="SUPFAM" id="SSF56059">
    <property type="entry name" value="Glutathione synthetase ATP-binding domain-like"/>
    <property type="match status" value="1"/>
</dbReference>
<dbReference type="Gene3D" id="3.30.1490.20">
    <property type="entry name" value="ATP-grasp fold, A domain"/>
    <property type="match status" value="1"/>
</dbReference>
<keyword evidence="1" id="KW-0464">Manganese</keyword>
<comment type="caution">
    <text evidence="4">The sequence shown here is derived from an EMBL/GenBank/DDBJ whole genome shotgun (WGS) entry which is preliminary data.</text>
</comment>
<dbReference type="Pfam" id="PF08443">
    <property type="entry name" value="RimK"/>
    <property type="match status" value="1"/>
</dbReference>
<keyword evidence="2" id="KW-0067">ATP-binding</keyword>
<dbReference type="GO" id="GO:0018169">
    <property type="term" value="F:ribosomal S6-glutamic acid ligase activity"/>
    <property type="evidence" value="ECO:0007669"/>
    <property type="project" value="TreeGrafter"/>
</dbReference>
<organism evidence="4 5">
    <name type="scientific">Pseudomonas moraviensis</name>
    <dbReference type="NCBI Taxonomy" id="321662"/>
    <lineage>
        <taxon>Bacteria</taxon>
        <taxon>Pseudomonadati</taxon>
        <taxon>Pseudomonadota</taxon>
        <taxon>Gammaproteobacteria</taxon>
        <taxon>Pseudomonadales</taxon>
        <taxon>Pseudomonadaceae</taxon>
        <taxon>Pseudomonas</taxon>
    </lineage>
</organism>